<dbReference type="PANTHER" id="PTHR43694:SF1">
    <property type="entry name" value="RIBONUCLEASE J"/>
    <property type="match status" value="1"/>
</dbReference>
<dbReference type="RefSeq" id="WP_248956529.1">
    <property type="nucleotide sequence ID" value="NZ_JAKIKU010000010.1"/>
</dbReference>
<evidence type="ECO:0000259" key="3">
    <source>
        <dbReference type="SMART" id="SM00849"/>
    </source>
</evidence>
<evidence type="ECO:0000256" key="1">
    <source>
        <dbReference type="ARBA" id="ARBA00022839"/>
    </source>
</evidence>
<proteinExistence type="predicted"/>
<evidence type="ECO:0000313" key="5">
    <source>
        <dbReference type="Proteomes" id="UP001202134"/>
    </source>
</evidence>
<name>A0ABT0KUG1_9GAMM</name>
<keyword evidence="5" id="KW-1185">Reference proteome</keyword>
<reference evidence="4 5" key="1">
    <citation type="submission" date="2022-01" db="EMBL/GenBank/DDBJ databases">
        <title>Whole genome-based taxonomy of the Shewanellaceae.</title>
        <authorList>
            <person name="Martin-Rodriguez A.J."/>
        </authorList>
    </citation>
    <scope>NUCLEOTIDE SEQUENCE [LARGE SCALE GENOMIC DNA]</scope>
    <source>
        <strain evidence="4 5">DSM 24955</strain>
    </source>
</reference>
<evidence type="ECO:0000313" key="4">
    <source>
        <dbReference type="EMBL" id="MCL1047000.1"/>
    </source>
</evidence>
<dbReference type="Proteomes" id="UP001202134">
    <property type="component" value="Unassembled WGS sequence"/>
</dbReference>
<keyword evidence="1" id="KW-0540">Nuclease</keyword>
<protein>
    <submittedName>
        <fullName evidence="4">MBL fold metallo-hydrolase</fullName>
    </submittedName>
</protein>
<keyword evidence="2" id="KW-0694">RNA-binding</keyword>
<dbReference type="Gene3D" id="3.40.50.10710">
    <property type="entry name" value="Metallo-hydrolase/oxidoreductase"/>
    <property type="match status" value="1"/>
</dbReference>
<dbReference type="InterPro" id="IPR036866">
    <property type="entry name" value="RibonucZ/Hydroxyglut_hydro"/>
</dbReference>
<evidence type="ECO:0000256" key="2">
    <source>
        <dbReference type="ARBA" id="ARBA00022884"/>
    </source>
</evidence>
<dbReference type="EMBL" id="JAKIKU010000010">
    <property type="protein sequence ID" value="MCL1047000.1"/>
    <property type="molecule type" value="Genomic_DNA"/>
</dbReference>
<dbReference type="InterPro" id="IPR042173">
    <property type="entry name" value="RNase_J_2"/>
</dbReference>
<dbReference type="InterPro" id="IPR001279">
    <property type="entry name" value="Metallo-B-lactamas"/>
</dbReference>
<dbReference type="Gene3D" id="3.60.15.10">
    <property type="entry name" value="Ribonuclease Z/Hydroxyacylglutathione hydrolase-like"/>
    <property type="match status" value="1"/>
</dbReference>
<feature type="domain" description="Metallo-beta-lactamase" evidence="3">
    <location>
        <begin position="16"/>
        <end position="205"/>
    </location>
</feature>
<dbReference type="Pfam" id="PF12706">
    <property type="entry name" value="Lactamase_B_2"/>
    <property type="match status" value="1"/>
</dbReference>
<organism evidence="4 5">
    <name type="scientific">Shewanella electrodiphila</name>
    <dbReference type="NCBI Taxonomy" id="934143"/>
    <lineage>
        <taxon>Bacteria</taxon>
        <taxon>Pseudomonadati</taxon>
        <taxon>Pseudomonadota</taxon>
        <taxon>Gammaproteobacteria</taxon>
        <taxon>Alteromonadales</taxon>
        <taxon>Shewanellaceae</taxon>
        <taxon>Shewanella</taxon>
    </lineage>
</organism>
<dbReference type="SUPFAM" id="SSF56281">
    <property type="entry name" value="Metallo-hydrolase/oxidoreductase"/>
    <property type="match status" value="1"/>
</dbReference>
<keyword evidence="1" id="KW-0378">Hydrolase</keyword>
<gene>
    <name evidence="4" type="ORF">L2737_17005</name>
</gene>
<accession>A0ABT0KUG1</accession>
<comment type="caution">
    <text evidence="4">The sequence shown here is derived from an EMBL/GenBank/DDBJ whole genome shotgun (WGS) entry which is preliminary data.</text>
</comment>
<dbReference type="PANTHER" id="PTHR43694">
    <property type="entry name" value="RIBONUCLEASE J"/>
    <property type="match status" value="1"/>
</dbReference>
<dbReference type="SMART" id="SM00849">
    <property type="entry name" value="Lactamase_B"/>
    <property type="match status" value="1"/>
</dbReference>
<keyword evidence="1" id="KW-0269">Exonuclease</keyword>
<sequence>MPQTSVTILRGADTIGGSCIKINHGEDSIVLDYGAPLMDSTGASIDADLASSPSIENGILLDIQQQDTRPPLAYILSHAHPDHYGLLRSLPKSSNIYVSDSSYSMMTIGNLFYPDALRFSPLDQCRQFSPGKPFQVGPFTVTAFLMDHSAFGACSLLIEVDGKQVYYTGDFRGHGRKSQVSDYIYANVKQPDLMLLEGTTLDGGHSQQFPTEFSVEEAMVTSLNESDRPAFVSASGGNIDRIVSLYNATKRTGKELVIDLYQLYLLEALKKYSPGLPPHKNDHLKVIFPKSQLAIIKAEFGEDFLRYGNRHVNPNKLKGTNYVFRVSPYAMTPYLDSFKEKGVKPKLIYSMWLGYQSKQPKFAEIANEYQESWQYIHTSGHAYLEHLQRFTRNISPKVLVPIHTLNSDKFSSYFDNVQIVENGESIICE</sequence>